<sequence length="121" mass="14047">MTRPFLALAVMVQSRVLNLLPRWSWTELMTTRCSASDNRSKKPVEPPGTVILQLIELLTKHIKLHLLIHFAARKMVSNHRSEQDDQRRLVLLPCSYHRNLSSTWILSSHNVTFVSQHLLLK</sequence>
<comment type="caution">
    <text evidence="1">The sequence shown here is derived from an EMBL/GenBank/DDBJ whole genome shotgun (WGS) entry which is preliminary data.</text>
</comment>
<dbReference type="Proteomes" id="UP001151532">
    <property type="component" value="Chromosome 1"/>
</dbReference>
<reference evidence="1" key="1">
    <citation type="submission" date="2022-11" db="EMBL/GenBank/DDBJ databases">
        <authorList>
            <person name="Hyden B.L."/>
            <person name="Feng K."/>
            <person name="Yates T."/>
            <person name="Jawdy S."/>
            <person name="Smart L.B."/>
            <person name="Muchero W."/>
        </authorList>
    </citation>
    <scope>NUCLEOTIDE SEQUENCE</scope>
    <source>
        <tissue evidence="1">Shoot tip</tissue>
    </source>
</reference>
<protein>
    <submittedName>
        <fullName evidence="1">Uncharacterized protein</fullName>
    </submittedName>
</protein>
<organism evidence="1 2">
    <name type="scientific">Salix purpurea</name>
    <name type="common">Purple osier willow</name>
    <dbReference type="NCBI Taxonomy" id="77065"/>
    <lineage>
        <taxon>Eukaryota</taxon>
        <taxon>Viridiplantae</taxon>
        <taxon>Streptophyta</taxon>
        <taxon>Embryophyta</taxon>
        <taxon>Tracheophyta</taxon>
        <taxon>Spermatophyta</taxon>
        <taxon>Magnoliopsida</taxon>
        <taxon>eudicotyledons</taxon>
        <taxon>Gunneridae</taxon>
        <taxon>Pentapetalae</taxon>
        <taxon>rosids</taxon>
        <taxon>fabids</taxon>
        <taxon>Malpighiales</taxon>
        <taxon>Salicaceae</taxon>
        <taxon>Saliceae</taxon>
        <taxon>Salix</taxon>
    </lineage>
</organism>
<name>A0A9Q0TK63_SALPP</name>
<dbReference type="EMBL" id="JAPFFK010000015">
    <property type="protein sequence ID" value="KAJ6713192.1"/>
    <property type="molecule type" value="Genomic_DNA"/>
</dbReference>
<reference evidence="1" key="2">
    <citation type="journal article" date="2023" name="Int. J. Mol. Sci.">
        <title>De Novo Assembly and Annotation of 11 Diverse Shrub Willow (Salix) Genomes Reveals Novel Gene Organization in Sex-Linked Regions.</title>
        <authorList>
            <person name="Hyden B."/>
            <person name="Feng K."/>
            <person name="Yates T.B."/>
            <person name="Jawdy S."/>
            <person name="Cereghino C."/>
            <person name="Smart L.B."/>
            <person name="Muchero W."/>
        </authorList>
    </citation>
    <scope>NUCLEOTIDE SEQUENCE</scope>
    <source>
        <tissue evidence="1">Shoot tip</tissue>
    </source>
</reference>
<evidence type="ECO:0000313" key="1">
    <source>
        <dbReference type="EMBL" id="KAJ6713192.1"/>
    </source>
</evidence>
<keyword evidence="2" id="KW-1185">Reference proteome</keyword>
<proteinExistence type="predicted"/>
<gene>
    <name evidence="1" type="ORF">OIU79_009228</name>
</gene>
<evidence type="ECO:0000313" key="2">
    <source>
        <dbReference type="Proteomes" id="UP001151532"/>
    </source>
</evidence>
<accession>A0A9Q0TK63</accession>
<dbReference type="AlphaFoldDB" id="A0A9Q0TK63"/>